<keyword evidence="4" id="KW-1185">Reference proteome</keyword>
<dbReference type="EMBL" id="JAGTJQ010000007">
    <property type="protein sequence ID" value="KAH7027994.1"/>
    <property type="molecule type" value="Genomic_DNA"/>
</dbReference>
<proteinExistence type="predicted"/>
<feature type="compositionally biased region" description="Low complexity" evidence="1">
    <location>
        <begin position="87"/>
        <end position="103"/>
    </location>
</feature>
<evidence type="ECO:0008006" key="5">
    <source>
        <dbReference type="Google" id="ProtNLM"/>
    </source>
</evidence>
<feature type="compositionally biased region" description="Low complexity" evidence="1">
    <location>
        <begin position="133"/>
        <end position="144"/>
    </location>
</feature>
<feature type="compositionally biased region" description="Polar residues" evidence="1">
    <location>
        <begin position="262"/>
        <end position="272"/>
    </location>
</feature>
<accession>A0A9P8Y355</accession>
<keyword evidence="2" id="KW-1133">Transmembrane helix</keyword>
<feature type="region of interest" description="Disordered" evidence="1">
    <location>
        <begin position="230"/>
        <end position="290"/>
    </location>
</feature>
<feature type="compositionally biased region" description="Acidic residues" evidence="1">
    <location>
        <begin position="73"/>
        <end position="86"/>
    </location>
</feature>
<protein>
    <recommendedName>
        <fullName evidence="5">Transmembrane protein</fullName>
    </recommendedName>
</protein>
<dbReference type="Proteomes" id="UP000756346">
    <property type="component" value="Unassembled WGS sequence"/>
</dbReference>
<reference evidence="3" key="1">
    <citation type="journal article" date="2021" name="Nat. Commun.">
        <title>Genetic determinants of endophytism in the Arabidopsis root mycobiome.</title>
        <authorList>
            <person name="Mesny F."/>
            <person name="Miyauchi S."/>
            <person name="Thiergart T."/>
            <person name="Pickel B."/>
            <person name="Atanasova L."/>
            <person name="Karlsson M."/>
            <person name="Huettel B."/>
            <person name="Barry K.W."/>
            <person name="Haridas S."/>
            <person name="Chen C."/>
            <person name="Bauer D."/>
            <person name="Andreopoulos W."/>
            <person name="Pangilinan J."/>
            <person name="LaButti K."/>
            <person name="Riley R."/>
            <person name="Lipzen A."/>
            <person name="Clum A."/>
            <person name="Drula E."/>
            <person name="Henrissat B."/>
            <person name="Kohler A."/>
            <person name="Grigoriev I.V."/>
            <person name="Martin F.M."/>
            <person name="Hacquard S."/>
        </authorList>
    </citation>
    <scope>NUCLEOTIDE SEQUENCE</scope>
    <source>
        <strain evidence="3">MPI-CAGE-CH-0230</strain>
    </source>
</reference>
<gene>
    <name evidence="3" type="ORF">B0I36DRAFT_365115</name>
</gene>
<feature type="region of interest" description="Disordered" evidence="1">
    <location>
        <begin position="178"/>
        <end position="211"/>
    </location>
</feature>
<comment type="caution">
    <text evidence="3">The sequence shown here is derived from an EMBL/GenBank/DDBJ whole genome shotgun (WGS) entry which is preliminary data.</text>
</comment>
<evidence type="ECO:0000313" key="4">
    <source>
        <dbReference type="Proteomes" id="UP000756346"/>
    </source>
</evidence>
<organism evidence="3 4">
    <name type="scientific">Microdochium trichocladiopsis</name>
    <dbReference type="NCBI Taxonomy" id="1682393"/>
    <lineage>
        <taxon>Eukaryota</taxon>
        <taxon>Fungi</taxon>
        <taxon>Dikarya</taxon>
        <taxon>Ascomycota</taxon>
        <taxon>Pezizomycotina</taxon>
        <taxon>Sordariomycetes</taxon>
        <taxon>Xylariomycetidae</taxon>
        <taxon>Xylariales</taxon>
        <taxon>Microdochiaceae</taxon>
        <taxon>Microdochium</taxon>
    </lineage>
</organism>
<evidence type="ECO:0000256" key="2">
    <source>
        <dbReference type="SAM" id="Phobius"/>
    </source>
</evidence>
<dbReference type="OrthoDB" id="4779330at2759"/>
<keyword evidence="2" id="KW-0812">Transmembrane</keyword>
<evidence type="ECO:0000256" key="1">
    <source>
        <dbReference type="SAM" id="MobiDB-lite"/>
    </source>
</evidence>
<evidence type="ECO:0000313" key="3">
    <source>
        <dbReference type="EMBL" id="KAH7027994.1"/>
    </source>
</evidence>
<feature type="region of interest" description="Disordered" evidence="1">
    <location>
        <begin position="51"/>
        <end position="146"/>
    </location>
</feature>
<name>A0A9P8Y355_9PEZI</name>
<feature type="transmembrane region" description="Helical" evidence="2">
    <location>
        <begin position="153"/>
        <end position="171"/>
    </location>
</feature>
<dbReference type="RefSeq" id="XP_046010793.1">
    <property type="nucleotide sequence ID" value="XM_046159090.1"/>
</dbReference>
<keyword evidence="2" id="KW-0472">Membrane</keyword>
<feature type="compositionally biased region" description="Low complexity" evidence="1">
    <location>
        <begin position="62"/>
        <end position="72"/>
    </location>
</feature>
<dbReference type="GeneID" id="70188636"/>
<dbReference type="AlphaFoldDB" id="A0A9P8Y355"/>
<feature type="compositionally biased region" description="Polar residues" evidence="1">
    <location>
        <begin position="51"/>
        <end position="61"/>
    </location>
</feature>
<sequence length="325" mass="33568">MAYNFPSTISAARISTFISTAAWIQGTVATAGDVWLPEDALNNFLQRQSPAVLSQRDANNGTTPSPGGAAPPESEDSSVGDEESADSSDSSADGESGASTADGDAAKDGMDPITSSPVQGGLDGTSGGSALPADGGDASRAASGLSPGGQAAIAVWVVIAVVAAGVAFWWFRRRRRRNAQSSTASVQDPEAARSQPMAAQGALPSILPPMDPAFIQRSESRQSGAGFVMRAQPQDDDGVPYEPASQSWRQSPPPGAYGGGIAQTTLSRSNSRVGLPSNPRPGSQRGSQRELVIGAPMMGGPSYRRDQDARTVVTADTESTIFEWR</sequence>